<protein>
    <submittedName>
        <fullName evidence="10">Dihydroorotate dehydrogenase</fullName>
    </submittedName>
</protein>
<proteinExistence type="predicted"/>
<dbReference type="EMBL" id="JAHBMH010000033">
    <property type="protein sequence ID" value="KAK1937605.1"/>
    <property type="molecule type" value="Genomic_DNA"/>
</dbReference>
<dbReference type="GO" id="GO:0009220">
    <property type="term" value="P:pyrimidine ribonucleotide biosynthetic process"/>
    <property type="evidence" value="ECO:0007669"/>
    <property type="project" value="TreeGrafter"/>
</dbReference>
<organism evidence="10 11">
    <name type="scientific">Babesia divergens</name>
    <dbReference type="NCBI Taxonomy" id="32595"/>
    <lineage>
        <taxon>Eukaryota</taxon>
        <taxon>Sar</taxon>
        <taxon>Alveolata</taxon>
        <taxon>Apicomplexa</taxon>
        <taxon>Aconoidasida</taxon>
        <taxon>Piroplasmida</taxon>
        <taxon>Babesiidae</taxon>
        <taxon>Babesia</taxon>
    </lineage>
</organism>
<accession>A0AAD9GFT2</accession>
<dbReference type="Gene3D" id="3.20.20.70">
    <property type="entry name" value="Aldolase class I"/>
    <property type="match status" value="1"/>
</dbReference>
<feature type="region of interest" description="Disordered" evidence="7">
    <location>
        <begin position="426"/>
        <end position="448"/>
    </location>
</feature>
<feature type="compositionally biased region" description="Polar residues" evidence="7">
    <location>
        <begin position="438"/>
        <end position="448"/>
    </location>
</feature>
<reference evidence="10" key="2">
    <citation type="submission" date="2021-05" db="EMBL/GenBank/DDBJ databases">
        <authorList>
            <person name="Pain A."/>
        </authorList>
    </citation>
    <scope>NUCLEOTIDE SEQUENCE</scope>
    <source>
        <strain evidence="10">1802A</strain>
    </source>
</reference>
<feature type="transmembrane region" description="Helical" evidence="8">
    <location>
        <begin position="40"/>
        <end position="61"/>
    </location>
</feature>
<dbReference type="AlphaFoldDB" id="A0AAD9GFT2"/>
<dbReference type="Pfam" id="PF01180">
    <property type="entry name" value="DHO_dh"/>
    <property type="match status" value="1"/>
</dbReference>
<evidence type="ECO:0000259" key="9">
    <source>
        <dbReference type="Pfam" id="PF01180"/>
    </source>
</evidence>
<name>A0AAD9GFT2_BABDI</name>
<dbReference type="InterPro" id="IPR050074">
    <property type="entry name" value="DHO_dehydrogenase"/>
</dbReference>
<evidence type="ECO:0000256" key="7">
    <source>
        <dbReference type="SAM" id="MobiDB-lite"/>
    </source>
</evidence>
<evidence type="ECO:0000313" key="11">
    <source>
        <dbReference type="Proteomes" id="UP001195914"/>
    </source>
</evidence>
<dbReference type="NCBIfam" id="TIGR01036">
    <property type="entry name" value="pyrD_sub2"/>
    <property type="match status" value="1"/>
</dbReference>
<keyword evidence="8" id="KW-0812">Transmembrane</keyword>
<evidence type="ECO:0000256" key="4">
    <source>
        <dbReference type="ARBA" id="ARBA00022643"/>
    </source>
</evidence>
<keyword evidence="8" id="KW-1133">Transmembrane helix</keyword>
<evidence type="ECO:0000256" key="1">
    <source>
        <dbReference type="ARBA" id="ARBA00001917"/>
    </source>
</evidence>
<gene>
    <name evidence="10" type="ORF">X943_003297</name>
</gene>
<dbReference type="GO" id="GO:0006207">
    <property type="term" value="P:'de novo' pyrimidine nucleobase biosynthetic process"/>
    <property type="evidence" value="ECO:0007669"/>
    <property type="project" value="InterPro"/>
</dbReference>
<evidence type="ECO:0000313" key="10">
    <source>
        <dbReference type="EMBL" id="KAK1937605.1"/>
    </source>
</evidence>
<dbReference type="PANTHER" id="PTHR48109">
    <property type="entry name" value="DIHYDROOROTATE DEHYDROGENASE (QUINONE), MITOCHONDRIAL-RELATED"/>
    <property type="match status" value="1"/>
</dbReference>
<dbReference type="InterPro" id="IPR005719">
    <property type="entry name" value="Dihydroorotate_DH_2"/>
</dbReference>
<feature type="domain" description="Dihydroorotate dehydrogenase catalytic" evidence="9">
    <location>
        <begin position="106"/>
        <end position="413"/>
    </location>
</feature>
<dbReference type="CDD" id="cd04738">
    <property type="entry name" value="DHOD_2_like"/>
    <property type="match status" value="1"/>
</dbReference>
<dbReference type="NCBIfam" id="NF003652">
    <property type="entry name" value="PRK05286.2-5"/>
    <property type="match status" value="1"/>
</dbReference>
<comment type="caution">
    <text evidence="10">The sequence shown here is derived from an EMBL/GenBank/DDBJ whole genome shotgun (WGS) entry which is preliminary data.</text>
</comment>
<dbReference type="GO" id="GO:0004152">
    <property type="term" value="F:dihydroorotate dehydrogenase activity"/>
    <property type="evidence" value="ECO:0007669"/>
    <property type="project" value="InterPro"/>
</dbReference>
<keyword evidence="4" id="KW-0288">FMN</keyword>
<keyword evidence="5" id="KW-0560">Oxidoreductase</keyword>
<dbReference type="SUPFAM" id="SSF51395">
    <property type="entry name" value="FMN-linked oxidoreductases"/>
    <property type="match status" value="1"/>
</dbReference>
<evidence type="ECO:0000256" key="6">
    <source>
        <dbReference type="ARBA" id="ARBA00023136"/>
    </source>
</evidence>
<reference evidence="10" key="1">
    <citation type="journal article" date="2014" name="Nucleic Acids Res.">
        <title>The evolutionary dynamics of variant antigen genes in Babesia reveal a history of genomic innovation underlying host-parasite interaction.</title>
        <authorList>
            <person name="Jackson A.P."/>
            <person name="Otto T.D."/>
            <person name="Darby A."/>
            <person name="Ramaprasad A."/>
            <person name="Xia D."/>
            <person name="Echaide I.E."/>
            <person name="Farber M."/>
            <person name="Gahlot S."/>
            <person name="Gamble J."/>
            <person name="Gupta D."/>
            <person name="Gupta Y."/>
            <person name="Jackson L."/>
            <person name="Malandrin L."/>
            <person name="Malas T.B."/>
            <person name="Moussa E."/>
            <person name="Nair M."/>
            <person name="Reid A.J."/>
            <person name="Sanders M."/>
            <person name="Sharma J."/>
            <person name="Tracey A."/>
            <person name="Quail M.A."/>
            <person name="Weir W."/>
            <person name="Wastling J.M."/>
            <person name="Hall N."/>
            <person name="Willadsen P."/>
            <person name="Lingelbach K."/>
            <person name="Shiels B."/>
            <person name="Tait A."/>
            <person name="Berriman M."/>
            <person name="Allred D.R."/>
            <person name="Pain A."/>
        </authorList>
    </citation>
    <scope>NUCLEOTIDE SEQUENCE</scope>
    <source>
        <strain evidence="10">1802A</strain>
    </source>
</reference>
<keyword evidence="3" id="KW-0285">Flavoprotein</keyword>
<evidence type="ECO:0000256" key="5">
    <source>
        <dbReference type="ARBA" id="ARBA00023002"/>
    </source>
</evidence>
<evidence type="ECO:0000256" key="2">
    <source>
        <dbReference type="ARBA" id="ARBA00004725"/>
    </source>
</evidence>
<dbReference type="InterPro" id="IPR005720">
    <property type="entry name" value="Dihydroorotate_DH_cat"/>
</dbReference>
<dbReference type="PANTHER" id="PTHR48109:SF4">
    <property type="entry name" value="DIHYDROOROTATE DEHYDROGENASE (QUINONE), MITOCHONDRIAL"/>
    <property type="match status" value="1"/>
</dbReference>
<dbReference type="GO" id="GO:0005743">
    <property type="term" value="C:mitochondrial inner membrane"/>
    <property type="evidence" value="ECO:0007669"/>
    <property type="project" value="TreeGrafter"/>
</dbReference>
<dbReference type="InterPro" id="IPR013785">
    <property type="entry name" value="Aldolase_TIM"/>
</dbReference>
<keyword evidence="6 8" id="KW-0472">Membrane</keyword>
<sequence>MRCVRYLNRRPQGRRAFTTSSWMEKDVLEELNRQRRLNKWIFRGMCIAAATTGAVVCLRSTNCPLYNTILSFVRTYIDPEVAHHLSITALKLGLTPIDYSVDPPVIQSKVKDVVFFNPIGMAAGYDKQVEAPLEILRLGFGFIEVGTVLPKPQEGNPKPVLFRLNNSKAIVNRCGFNSVGLEVALDRLKKVRKRQKNDSLTKDFLIGVSVGKNRDGEIIADTVHVVKEVAPYSDYIAINVSSPNTPNLRDNQRREPLIALVKAVKETMLKVKNELANSGQHFTNTTKRAPLLFIKISPDVTRKELEDIAEIAITHNIDGIIATNTTISRPEEVAEDLAKAGKPNGGLSGKPLMKLSKQIVYDLYELTGGKVPIIADALEMIEAGASLCQLFTAMVYEGPSLPSTIKNNLAELLMSKGYMNITEAVGAQHSRRRESVNPPATTITSTAR</sequence>
<comment type="pathway">
    <text evidence="2">Pyrimidine metabolism; UMP biosynthesis via de novo pathway.</text>
</comment>
<evidence type="ECO:0000256" key="3">
    <source>
        <dbReference type="ARBA" id="ARBA00022630"/>
    </source>
</evidence>
<evidence type="ECO:0000256" key="8">
    <source>
        <dbReference type="SAM" id="Phobius"/>
    </source>
</evidence>
<comment type="cofactor">
    <cofactor evidence="1">
        <name>FMN</name>
        <dbReference type="ChEBI" id="CHEBI:58210"/>
    </cofactor>
</comment>
<dbReference type="Proteomes" id="UP001195914">
    <property type="component" value="Unassembled WGS sequence"/>
</dbReference>
<keyword evidence="11" id="KW-1185">Reference proteome</keyword>